<keyword evidence="5" id="KW-0645">Protease</keyword>
<keyword evidence="5" id="KW-0121">Carboxypeptidase</keyword>
<organism evidence="5 6">
    <name type="scientific">Streptomyces fildesensis</name>
    <dbReference type="NCBI Taxonomy" id="375757"/>
    <lineage>
        <taxon>Bacteria</taxon>
        <taxon>Bacillati</taxon>
        <taxon>Actinomycetota</taxon>
        <taxon>Actinomycetes</taxon>
        <taxon>Kitasatosporales</taxon>
        <taxon>Streptomycetaceae</taxon>
        <taxon>Streptomyces</taxon>
    </lineage>
</organism>
<evidence type="ECO:0000313" key="5">
    <source>
        <dbReference type="EMBL" id="MFI9099727.1"/>
    </source>
</evidence>
<feature type="region of interest" description="Disordered" evidence="1">
    <location>
        <begin position="347"/>
        <end position="371"/>
    </location>
</feature>
<feature type="region of interest" description="Disordered" evidence="1">
    <location>
        <begin position="28"/>
        <end position="49"/>
    </location>
</feature>
<dbReference type="GO" id="GO:0004180">
    <property type="term" value="F:carboxypeptidase activity"/>
    <property type="evidence" value="ECO:0007669"/>
    <property type="project" value="UniProtKB-KW"/>
</dbReference>
<dbReference type="EC" id="3.4.-.-" evidence="5"/>
<evidence type="ECO:0000256" key="1">
    <source>
        <dbReference type="SAM" id="MobiDB-lite"/>
    </source>
</evidence>
<feature type="signal peptide" evidence="3">
    <location>
        <begin position="1"/>
        <end position="28"/>
    </location>
</feature>
<dbReference type="Proteomes" id="UP001614394">
    <property type="component" value="Unassembled WGS sequence"/>
</dbReference>
<dbReference type="SUPFAM" id="SSF56601">
    <property type="entry name" value="beta-lactamase/transpeptidase-like"/>
    <property type="match status" value="1"/>
</dbReference>
<keyword evidence="2" id="KW-0812">Transmembrane</keyword>
<gene>
    <name evidence="5" type="ORF">ACIGXA_04315</name>
</gene>
<feature type="chain" id="PRO_5045656221" evidence="3">
    <location>
        <begin position="29"/>
        <end position="422"/>
    </location>
</feature>
<keyword evidence="5" id="KW-0378">Hydrolase</keyword>
<keyword evidence="2" id="KW-1133">Transmembrane helix</keyword>
<dbReference type="InterPro" id="IPR012338">
    <property type="entry name" value="Beta-lactam/transpept-like"/>
</dbReference>
<dbReference type="Gene3D" id="3.40.710.10">
    <property type="entry name" value="DD-peptidase/beta-lactamase superfamily"/>
    <property type="match status" value="1"/>
</dbReference>
<feature type="domain" description="Peptidase S11 D-alanyl-D-alanine carboxypeptidase A N-terminal" evidence="4">
    <location>
        <begin position="71"/>
        <end position="310"/>
    </location>
</feature>
<accession>A0ABW8BZY2</accession>
<dbReference type="EMBL" id="JBITYG010000001">
    <property type="protein sequence ID" value="MFI9099727.1"/>
    <property type="molecule type" value="Genomic_DNA"/>
</dbReference>
<dbReference type="PROSITE" id="PS51318">
    <property type="entry name" value="TAT"/>
    <property type="match status" value="1"/>
</dbReference>
<evidence type="ECO:0000313" key="6">
    <source>
        <dbReference type="Proteomes" id="UP001614394"/>
    </source>
</evidence>
<reference evidence="5 6" key="1">
    <citation type="submission" date="2024-10" db="EMBL/GenBank/DDBJ databases">
        <title>The Natural Products Discovery Center: Release of the First 8490 Sequenced Strains for Exploring Actinobacteria Biosynthetic Diversity.</title>
        <authorList>
            <person name="Kalkreuter E."/>
            <person name="Kautsar S.A."/>
            <person name="Yang D."/>
            <person name="Bader C.D."/>
            <person name="Teijaro C.N."/>
            <person name="Fluegel L."/>
            <person name="Davis C.M."/>
            <person name="Simpson J.R."/>
            <person name="Lauterbach L."/>
            <person name="Steele A.D."/>
            <person name="Gui C."/>
            <person name="Meng S."/>
            <person name="Li G."/>
            <person name="Viehrig K."/>
            <person name="Ye F."/>
            <person name="Su P."/>
            <person name="Kiefer A.F."/>
            <person name="Nichols A."/>
            <person name="Cepeda A.J."/>
            <person name="Yan W."/>
            <person name="Fan B."/>
            <person name="Jiang Y."/>
            <person name="Adhikari A."/>
            <person name="Zheng C.-J."/>
            <person name="Schuster L."/>
            <person name="Cowan T.M."/>
            <person name="Smanski M.J."/>
            <person name="Chevrette M.G."/>
            <person name="De Carvalho L.P.S."/>
            <person name="Shen B."/>
        </authorList>
    </citation>
    <scope>NUCLEOTIDE SEQUENCE [LARGE SCALE GENOMIC DNA]</scope>
    <source>
        <strain evidence="5 6">NPDC053399</strain>
    </source>
</reference>
<dbReference type="PANTHER" id="PTHR21581">
    <property type="entry name" value="D-ALANYL-D-ALANINE CARBOXYPEPTIDASE"/>
    <property type="match status" value="1"/>
</dbReference>
<feature type="transmembrane region" description="Helical" evidence="2">
    <location>
        <begin position="377"/>
        <end position="398"/>
    </location>
</feature>
<dbReference type="Pfam" id="PF00768">
    <property type="entry name" value="Peptidase_S11"/>
    <property type="match status" value="1"/>
</dbReference>
<dbReference type="InterPro" id="IPR001967">
    <property type="entry name" value="Peptidase_S11_N"/>
</dbReference>
<comment type="caution">
    <text evidence="5">The sequence shown here is derived from an EMBL/GenBank/DDBJ whole genome shotgun (WGS) entry which is preliminary data.</text>
</comment>
<keyword evidence="6" id="KW-1185">Reference proteome</keyword>
<dbReference type="PANTHER" id="PTHR21581:SF33">
    <property type="entry name" value="D-ALANYL-D-ALANINE CARBOXYPEPTIDASE DACB"/>
    <property type="match status" value="1"/>
</dbReference>
<protein>
    <submittedName>
        <fullName evidence="5">D-alanyl-D-alanine carboxypeptidase family protein</fullName>
        <ecNumber evidence="5">3.4.-.-</ecNumber>
    </submittedName>
</protein>
<evidence type="ECO:0000259" key="4">
    <source>
        <dbReference type="Pfam" id="PF00768"/>
    </source>
</evidence>
<evidence type="ECO:0000256" key="3">
    <source>
        <dbReference type="SAM" id="SignalP"/>
    </source>
</evidence>
<keyword evidence="3" id="KW-0732">Signal</keyword>
<evidence type="ECO:0000256" key="2">
    <source>
        <dbReference type="SAM" id="Phobius"/>
    </source>
</evidence>
<sequence length="422" mass="44206">MVSKPAPAFRRSLLALCAAALASGPLLASPAHADGRTKEPVPPATMSKVGGDRLGVPGTQVQPEAGTPPLPKLTARSWIVADAKTGEVLAAHNAHWQLAPASTLKMLFADTVLPRFEKNQVHTVADSDLSGMGEGSSLVGIKEKLSYTVHDLWLGVFLHSGNDAVHVLATMNGGVDKTVQEMNAQAKELQADDTHVVSPDGYDMPGQVSSAYDLTLFARSGLKNPDFREYCATGSAQFPGDYTKDKAGKPTKVRGTFGIQNTDRLLTGADGVRRYPGLLGVKNGYTTNAGNTFTGAAERDGRTLLVTVMHPAAGSSEVYKETSALLDWGFKAAPTVQPVGTLVPTRSAAKANAPAPDPDTKGPAQATVSGTSSSHGMWTYAGIAAGAVALIAAVVLLVRRRRTTPALTLPDDSLPARPSRRK</sequence>
<keyword evidence="2" id="KW-0472">Membrane</keyword>
<dbReference type="RefSeq" id="WP_399644838.1">
    <property type="nucleotide sequence ID" value="NZ_JBITYG010000001.1"/>
</dbReference>
<proteinExistence type="predicted"/>
<dbReference type="InterPro" id="IPR006311">
    <property type="entry name" value="TAT_signal"/>
</dbReference>
<name>A0ABW8BZY2_9ACTN</name>